<reference evidence="8 9" key="2">
    <citation type="submission" date="2019-01" db="EMBL/GenBank/DDBJ databases">
        <title>The decoding of complex shrimp genome reveals the adaptation for benthos swimmer, frequently molting mechanism and breeding impact on genome.</title>
        <authorList>
            <person name="Sun Y."/>
            <person name="Gao Y."/>
            <person name="Yu Y."/>
        </authorList>
    </citation>
    <scope>NUCLEOTIDE SEQUENCE [LARGE SCALE GENOMIC DNA]</scope>
    <source>
        <tissue evidence="8">Muscle</tissue>
    </source>
</reference>
<dbReference type="Gene3D" id="6.10.140.1230">
    <property type="match status" value="1"/>
</dbReference>
<evidence type="ECO:0000256" key="4">
    <source>
        <dbReference type="ARBA" id="ARBA00022753"/>
    </source>
</evidence>
<organism evidence="8 9">
    <name type="scientific">Penaeus vannamei</name>
    <name type="common">Whiteleg shrimp</name>
    <name type="synonym">Litopenaeus vannamei</name>
    <dbReference type="NCBI Taxonomy" id="6689"/>
    <lineage>
        <taxon>Eukaryota</taxon>
        <taxon>Metazoa</taxon>
        <taxon>Ecdysozoa</taxon>
        <taxon>Arthropoda</taxon>
        <taxon>Crustacea</taxon>
        <taxon>Multicrustacea</taxon>
        <taxon>Malacostraca</taxon>
        <taxon>Eumalacostraca</taxon>
        <taxon>Eucarida</taxon>
        <taxon>Decapoda</taxon>
        <taxon>Dendrobranchiata</taxon>
        <taxon>Penaeoidea</taxon>
        <taxon>Penaeidae</taxon>
        <taxon>Penaeus</taxon>
    </lineage>
</organism>
<keyword evidence="4" id="KW-0967">Endosome</keyword>
<evidence type="ECO:0000256" key="5">
    <source>
        <dbReference type="ARBA" id="ARBA00022927"/>
    </source>
</evidence>
<evidence type="ECO:0000256" key="7">
    <source>
        <dbReference type="SAM" id="MobiDB-lite"/>
    </source>
</evidence>
<dbReference type="STRING" id="6689.A0A3R7PL26"/>
<keyword evidence="9" id="KW-1185">Reference proteome</keyword>
<name>A0A3R7PL26_PENVA</name>
<evidence type="ECO:0000256" key="2">
    <source>
        <dbReference type="ARBA" id="ARBA00006190"/>
    </source>
</evidence>
<feature type="compositionally biased region" description="Basic and acidic residues" evidence="7">
    <location>
        <begin position="197"/>
        <end position="213"/>
    </location>
</feature>
<dbReference type="GO" id="GO:0015031">
    <property type="term" value="P:protein transport"/>
    <property type="evidence" value="ECO:0007669"/>
    <property type="project" value="UniProtKB-KW"/>
</dbReference>
<dbReference type="InterPro" id="IPR005024">
    <property type="entry name" value="Snf7_fam"/>
</dbReference>
<evidence type="ECO:0000313" key="8">
    <source>
        <dbReference type="EMBL" id="ROT69998.1"/>
    </source>
</evidence>
<feature type="region of interest" description="Disordered" evidence="7">
    <location>
        <begin position="174"/>
        <end position="213"/>
    </location>
</feature>
<comment type="similarity">
    <text evidence="2">Belongs to the SNF7 family.</text>
</comment>
<comment type="caution">
    <text evidence="8">The sequence shown here is derived from an EMBL/GenBank/DDBJ whole genome shotgun (WGS) entry which is preliminary data.</text>
</comment>
<dbReference type="PANTHER" id="PTHR22761:SF5">
    <property type="entry name" value="CHARGED MULTIVESICULAR BODY PROTEIN 6"/>
    <property type="match status" value="1"/>
</dbReference>
<proteinExistence type="inferred from homology"/>
<evidence type="ECO:0000313" key="9">
    <source>
        <dbReference type="Proteomes" id="UP000283509"/>
    </source>
</evidence>
<sequence length="213" mass="23995">MGSLFSKKPQSKVTEQDKAVLQLKSTRDKIRQYQKRSEATLEKDRQLAKQLLQNGKKDRAKLLLRKKRFIEEQLTKTDGTLENIEKMIQDIEFAQIEMKVVDSLKVGNEALKQINEMLSIEDVERILDETQEAAEKQREIDALLSGGILTDEDESAVEEELDALIAAAVEKQLPEAPSAAENPEVELPDVPETLPEPAKEKVKTKERVAMAAS</sequence>
<dbReference type="Proteomes" id="UP000283509">
    <property type="component" value="Unassembled WGS sequence"/>
</dbReference>
<keyword evidence="5" id="KW-0653">Protein transport</keyword>
<evidence type="ECO:0000256" key="1">
    <source>
        <dbReference type="ARBA" id="ARBA00004608"/>
    </source>
</evidence>
<dbReference type="PANTHER" id="PTHR22761">
    <property type="entry name" value="CHARGED MULTIVESICULAR BODY PROTEIN"/>
    <property type="match status" value="1"/>
</dbReference>
<dbReference type="GO" id="GO:0006900">
    <property type="term" value="P:vesicle budding from membrane"/>
    <property type="evidence" value="ECO:0007669"/>
    <property type="project" value="TreeGrafter"/>
</dbReference>
<evidence type="ECO:0000256" key="3">
    <source>
        <dbReference type="ARBA" id="ARBA00022448"/>
    </source>
</evidence>
<accession>A0A3R7PL26</accession>
<dbReference type="Pfam" id="PF03357">
    <property type="entry name" value="Snf7"/>
    <property type="match status" value="1"/>
</dbReference>
<protein>
    <submittedName>
        <fullName evidence="8">Putative charged multivesicular body protein 6</fullName>
    </submittedName>
</protein>
<dbReference type="EMBL" id="QCYY01002485">
    <property type="protein sequence ID" value="ROT69998.1"/>
    <property type="molecule type" value="Genomic_DNA"/>
</dbReference>
<keyword evidence="3" id="KW-0813">Transport</keyword>
<dbReference type="AlphaFoldDB" id="A0A3R7PL26"/>
<gene>
    <name evidence="8" type="ORF">C7M84_011744</name>
</gene>
<evidence type="ECO:0000256" key="6">
    <source>
        <dbReference type="ARBA" id="ARBA00023136"/>
    </source>
</evidence>
<dbReference type="GO" id="GO:0005771">
    <property type="term" value="C:multivesicular body"/>
    <property type="evidence" value="ECO:0007669"/>
    <property type="project" value="TreeGrafter"/>
</dbReference>
<comment type="subcellular location">
    <subcellularLocation>
        <location evidence="1">Endosome membrane</location>
    </subcellularLocation>
</comment>
<keyword evidence="6" id="KW-0472">Membrane</keyword>
<dbReference type="GO" id="GO:0032511">
    <property type="term" value="P:late endosome to vacuole transport via multivesicular body sorting pathway"/>
    <property type="evidence" value="ECO:0007669"/>
    <property type="project" value="TreeGrafter"/>
</dbReference>
<dbReference type="GO" id="GO:0000815">
    <property type="term" value="C:ESCRT III complex"/>
    <property type="evidence" value="ECO:0007669"/>
    <property type="project" value="TreeGrafter"/>
</dbReference>
<dbReference type="OrthoDB" id="441172at2759"/>
<reference evidence="8 9" key="1">
    <citation type="submission" date="2018-04" db="EMBL/GenBank/DDBJ databases">
        <authorList>
            <person name="Zhang X."/>
            <person name="Yuan J."/>
            <person name="Li F."/>
            <person name="Xiang J."/>
        </authorList>
    </citation>
    <scope>NUCLEOTIDE SEQUENCE [LARGE SCALE GENOMIC DNA]</scope>
    <source>
        <tissue evidence="8">Muscle</tissue>
    </source>
</reference>